<comment type="caution">
    <text evidence="1">The sequence shown here is derived from an EMBL/GenBank/DDBJ whole genome shotgun (WGS) entry which is preliminary data.</text>
</comment>
<proteinExistence type="predicted"/>
<dbReference type="RefSeq" id="WP_261970964.1">
    <property type="nucleotide sequence ID" value="NZ_JAHHZF010000013.1"/>
</dbReference>
<name>A0A947GDE5_9HYPH</name>
<evidence type="ECO:0000313" key="1">
    <source>
        <dbReference type="EMBL" id="MBT9292458.1"/>
    </source>
</evidence>
<reference evidence="1 2" key="1">
    <citation type="submission" date="2021-06" db="EMBL/GenBank/DDBJ databases">
        <authorList>
            <person name="Grouzdev D.S."/>
            <person name="Koziaeva V."/>
        </authorList>
    </citation>
    <scope>NUCLEOTIDE SEQUENCE [LARGE SCALE GENOMIC DNA]</scope>
    <source>
        <strain evidence="1 2">22</strain>
    </source>
</reference>
<organism evidence="1 2">
    <name type="scientific">Prosthecodimorpha staleyi</name>
    <dbReference type="NCBI Taxonomy" id="2840188"/>
    <lineage>
        <taxon>Bacteria</taxon>
        <taxon>Pseudomonadati</taxon>
        <taxon>Pseudomonadota</taxon>
        <taxon>Alphaproteobacteria</taxon>
        <taxon>Hyphomicrobiales</taxon>
        <taxon>Ancalomicrobiaceae</taxon>
        <taxon>Prosthecodimorpha</taxon>
    </lineage>
</organism>
<keyword evidence="2" id="KW-1185">Reference proteome</keyword>
<sequence>MLKDADIVKLASPKLREILGPFGFDHIEAESGHDFVGAPAVYVTSHHSLPIRLEGDIFLNAMVAINDVLRQNGDDRVAYLRYRSPGEEFAVDEDEE</sequence>
<evidence type="ECO:0000313" key="2">
    <source>
        <dbReference type="Proteomes" id="UP000766595"/>
    </source>
</evidence>
<dbReference type="AlphaFoldDB" id="A0A947GDE5"/>
<accession>A0A947GDE5</accession>
<protein>
    <submittedName>
        <fullName evidence="1">Uncharacterized protein</fullName>
    </submittedName>
</protein>
<dbReference type="Proteomes" id="UP000766595">
    <property type="component" value="Unassembled WGS sequence"/>
</dbReference>
<gene>
    <name evidence="1" type="ORF">KL771_23545</name>
</gene>
<dbReference type="EMBL" id="JAHHZF010000013">
    <property type="protein sequence ID" value="MBT9292458.1"/>
    <property type="molecule type" value="Genomic_DNA"/>
</dbReference>